<evidence type="ECO:0000256" key="1">
    <source>
        <dbReference type="SAM" id="MobiDB-lite"/>
    </source>
</evidence>
<reference evidence="2" key="1">
    <citation type="submission" date="2020-10" db="EMBL/GenBank/DDBJ databases">
        <authorList>
            <person name="Han B."/>
            <person name="Lu T."/>
            <person name="Zhao Q."/>
            <person name="Huang X."/>
            <person name="Zhao Y."/>
        </authorList>
    </citation>
    <scope>NUCLEOTIDE SEQUENCE</scope>
</reference>
<dbReference type="AlphaFoldDB" id="A0A811SJD9"/>
<feature type="region of interest" description="Disordered" evidence="1">
    <location>
        <begin position="1"/>
        <end position="58"/>
    </location>
</feature>
<keyword evidence="3" id="KW-1185">Reference proteome</keyword>
<name>A0A811SJD9_9POAL</name>
<sequence length="58" mass="6095">ACSSGSCRMPARRTSSTCSTTSSGRRPVSTRSTKPCSTRSLQRPVASSVLHGGGCRHR</sequence>
<evidence type="ECO:0000313" key="2">
    <source>
        <dbReference type="EMBL" id="CAD6341384.1"/>
    </source>
</evidence>
<feature type="compositionally biased region" description="Low complexity" evidence="1">
    <location>
        <begin position="12"/>
        <end position="26"/>
    </location>
</feature>
<feature type="compositionally biased region" description="Polar residues" evidence="1">
    <location>
        <begin position="29"/>
        <end position="41"/>
    </location>
</feature>
<feature type="non-terminal residue" evidence="2">
    <location>
        <position position="58"/>
    </location>
</feature>
<proteinExistence type="predicted"/>
<accession>A0A811SJD9</accession>
<dbReference type="Proteomes" id="UP000604825">
    <property type="component" value="Unassembled WGS sequence"/>
</dbReference>
<evidence type="ECO:0000313" key="3">
    <source>
        <dbReference type="Proteomes" id="UP000604825"/>
    </source>
</evidence>
<comment type="caution">
    <text evidence="2">The sequence shown here is derived from an EMBL/GenBank/DDBJ whole genome shotgun (WGS) entry which is preliminary data.</text>
</comment>
<organism evidence="2 3">
    <name type="scientific">Miscanthus lutarioriparius</name>
    <dbReference type="NCBI Taxonomy" id="422564"/>
    <lineage>
        <taxon>Eukaryota</taxon>
        <taxon>Viridiplantae</taxon>
        <taxon>Streptophyta</taxon>
        <taxon>Embryophyta</taxon>
        <taxon>Tracheophyta</taxon>
        <taxon>Spermatophyta</taxon>
        <taxon>Magnoliopsida</taxon>
        <taxon>Liliopsida</taxon>
        <taxon>Poales</taxon>
        <taxon>Poaceae</taxon>
        <taxon>PACMAD clade</taxon>
        <taxon>Panicoideae</taxon>
        <taxon>Andropogonodae</taxon>
        <taxon>Andropogoneae</taxon>
        <taxon>Saccharinae</taxon>
        <taxon>Miscanthus</taxon>
    </lineage>
</organism>
<gene>
    <name evidence="2" type="ORF">NCGR_LOCUS65483</name>
</gene>
<dbReference type="EMBL" id="CAJGYO010000199">
    <property type="protein sequence ID" value="CAD6341384.1"/>
    <property type="molecule type" value="Genomic_DNA"/>
</dbReference>
<feature type="non-terminal residue" evidence="2">
    <location>
        <position position="1"/>
    </location>
</feature>
<protein>
    <submittedName>
        <fullName evidence="2">Uncharacterized protein</fullName>
    </submittedName>
</protein>